<evidence type="ECO:0000313" key="8">
    <source>
        <dbReference type="EMBL" id="ADK80928.1"/>
    </source>
</evidence>
<dbReference type="GO" id="GO:0003735">
    <property type="term" value="F:structural constituent of ribosome"/>
    <property type="evidence" value="ECO:0007669"/>
    <property type="project" value="InterPro"/>
</dbReference>
<evidence type="ECO:0000256" key="6">
    <source>
        <dbReference type="HAMAP-Rule" id="MF_01363"/>
    </source>
</evidence>
<dbReference type="OrthoDB" id="9813334at2"/>
<sequence>MYALVEIKGKQYKAEKGALLTVDRLDTPEGQELEFDSVLLTSDGEKVSVGTPYVDGVKVKVSVEGEEKGDKVTIFKFKKRKAYRKRQGHRQKYSSIRVTDIIGA</sequence>
<keyword evidence="5 6" id="KW-0687">Ribonucleoprotein</keyword>
<dbReference type="GO" id="GO:0006412">
    <property type="term" value="P:translation"/>
    <property type="evidence" value="ECO:0007669"/>
    <property type="project" value="UniProtKB-UniRule"/>
</dbReference>
<dbReference type="GO" id="GO:0005840">
    <property type="term" value="C:ribosome"/>
    <property type="evidence" value="ECO:0007669"/>
    <property type="project" value="UniProtKB-KW"/>
</dbReference>
<keyword evidence="9" id="KW-1185">Reference proteome</keyword>
<proteinExistence type="inferred from homology"/>
<dbReference type="eggNOG" id="COG0261">
    <property type="taxonomic scope" value="Bacteria"/>
</dbReference>
<dbReference type="Proteomes" id="UP000002318">
    <property type="component" value="Chromosome"/>
</dbReference>
<dbReference type="PANTHER" id="PTHR21349">
    <property type="entry name" value="50S RIBOSOMAL PROTEIN L21"/>
    <property type="match status" value="1"/>
</dbReference>
<accession>E1R6B0</accession>
<gene>
    <name evidence="6" type="primary">rplU</name>
    <name evidence="8" type="ordered locus">Spirs_1802</name>
</gene>
<dbReference type="SUPFAM" id="SSF141091">
    <property type="entry name" value="L21p-like"/>
    <property type="match status" value="1"/>
</dbReference>
<protein>
    <recommendedName>
        <fullName evidence="6">Large ribosomal subunit protein bL21</fullName>
    </recommendedName>
</protein>
<name>E1R6B0_SEDSS</name>
<dbReference type="HOGENOM" id="CLU_061463_3_2_12"/>
<dbReference type="GO" id="GO:0019843">
    <property type="term" value="F:rRNA binding"/>
    <property type="evidence" value="ECO:0007669"/>
    <property type="project" value="UniProtKB-UniRule"/>
</dbReference>
<reference evidence="8 9" key="1">
    <citation type="journal article" date="2010" name="Stand. Genomic Sci.">
        <title>Complete genome sequence of Spirochaeta smaragdinae type strain (SEBR 4228).</title>
        <authorList>
            <person name="Mavromatis K."/>
            <person name="Yasawong M."/>
            <person name="Chertkov O."/>
            <person name="Lapidus A."/>
            <person name="Lucas S."/>
            <person name="Nolan M."/>
            <person name="Del Rio T.G."/>
            <person name="Tice H."/>
            <person name="Cheng J.F."/>
            <person name="Pitluck S."/>
            <person name="Liolios K."/>
            <person name="Ivanova N."/>
            <person name="Tapia R."/>
            <person name="Han C."/>
            <person name="Bruce D."/>
            <person name="Goodwin L."/>
            <person name="Pati A."/>
            <person name="Chen A."/>
            <person name="Palaniappan K."/>
            <person name="Land M."/>
            <person name="Hauser L."/>
            <person name="Chang Y.J."/>
            <person name="Jeffries C.D."/>
            <person name="Detter J.C."/>
            <person name="Rohde M."/>
            <person name="Brambilla E."/>
            <person name="Spring S."/>
            <person name="Goker M."/>
            <person name="Sikorski J."/>
            <person name="Woyke T."/>
            <person name="Bristow J."/>
            <person name="Eisen J.A."/>
            <person name="Markowitz V."/>
            <person name="Hugenholtz P."/>
            <person name="Klenk H.P."/>
            <person name="Kyrpides N.C."/>
        </authorList>
    </citation>
    <scope>NUCLEOTIDE SEQUENCE [LARGE SCALE GENOMIC DNA]</scope>
    <source>
        <strain evidence="9">DSM 11293 / JCM 15392 / SEBR 4228</strain>
    </source>
</reference>
<dbReference type="RefSeq" id="WP_013254392.1">
    <property type="nucleotide sequence ID" value="NC_014364.1"/>
</dbReference>
<dbReference type="InterPro" id="IPR018258">
    <property type="entry name" value="Ribosomal_bL21_CS"/>
</dbReference>
<comment type="similarity">
    <text evidence="1 6 7">Belongs to the bacterial ribosomal protein bL21 family.</text>
</comment>
<dbReference type="PANTHER" id="PTHR21349:SF0">
    <property type="entry name" value="LARGE RIBOSOMAL SUBUNIT PROTEIN BL21M"/>
    <property type="match status" value="1"/>
</dbReference>
<dbReference type="HAMAP" id="MF_01363">
    <property type="entry name" value="Ribosomal_bL21"/>
    <property type="match status" value="1"/>
</dbReference>
<keyword evidence="4 6" id="KW-0689">Ribosomal protein</keyword>
<evidence type="ECO:0000256" key="7">
    <source>
        <dbReference type="RuleBase" id="RU000562"/>
    </source>
</evidence>
<evidence type="ECO:0000256" key="1">
    <source>
        <dbReference type="ARBA" id="ARBA00008563"/>
    </source>
</evidence>
<dbReference type="EMBL" id="CP002116">
    <property type="protein sequence ID" value="ADK80928.1"/>
    <property type="molecule type" value="Genomic_DNA"/>
</dbReference>
<dbReference type="InterPro" id="IPR028909">
    <property type="entry name" value="bL21-like"/>
</dbReference>
<dbReference type="GO" id="GO:0005737">
    <property type="term" value="C:cytoplasm"/>
    <property type="evidence" value="ECO:0007669"/>
    <property type="project" value="UniProtKB-ARBA"/>
</dbReference>
<evidence type="ECO:0000256" key="4">
    <source>
        <dbReference type="ARBA" id="ARBA00022980"/>
    </source>
</evidence>
<evidence type="ECO:0000256" key="2">
    <source>
        <dbReference type="ARBA" id="ARBA00022730"/>
    </source>
</evidence>
<dbReference type="InterPro" id="IPR036164">
    <property type="entry name" value="bL21-like_sf"/>
</dbReference>
<comment type="function">
    <text evidence="6 7">This protein binds to 23S rRNA in the presence of protein L20.</text>
</comment>
<dbReference type="GO" id="GO:1990904">
    <property type="term" value="C:ribonucleoprotein complex"/>
    <property type="evidence" value="ECO:0007669"/>
    <property type="project" value="UniProtKB-KW"/>
</dbReference>
<dbReference type="KEGG" id="ssm:Spirs_1802"/>
<comment type="subunit">
    <text evidence="6">Part of the 50S ribosomal subunit. Contacts protein L20.</text>
</comment>
<dbReference type="InterPro" id="IPR001787">
    <property type="entry name" value="Ribosomal_bL21"/>
</dbReference>
<dbReference type="Pfam" id="PF00829">
    <property type="entry name" value="Ribosomal_L21p"/>
    <property type="match status" value="1"/>
</dbReference>
<dbReference type="AlphaFoldDB" id="E1R6B0"/>
<dbReference type="STRING" id="573413.Spirs_1802"/>
<evidence type="ECO:0000313" key="9">
    <source>
        <dbReference type="Proteomes" id="UP000002318"/>
    </source>
</evidence>
<keyword evidence="2 6" id="KW-0699">rRNA-binding</keyword>
<dbReference type="PROSITE" id="PS01169">
    <property type="entry name" value="RIBOSOMAL_L21"/>
    <property type="match status" value="1"/>
</dbReference>
<keyword evidence="3 6" id="KW-0694">RNA-binding</keyword>
<evidence type="ECO:0000256" key="3">
    <source>
        <dbReference type="ARBA" id="ARBA00022884"/>
    </source>
</evidence>
<dbReference type="NCBIfam" id="TIGR00061">
    <property type="entry name" value="L21"/>
    <property type="match status" value="1"/>
</dbReference>
<organism evidence="8 9">
    <name type="scientific">Sediminispirochaeta smaragdinae (strain DSM 11293 / JCM 15392 / SEBR 4228)</name>
    <name type="common">Spirochaeta smaragdinae</name>
    <dbReference type="NCBI Taxonomy" id="573413"/>
    <lineage>
        <taxon>Bacteria</taxon>
        <taxon>Pseudomonadati</taxon>
        <taxon>Spirochaetota</taxon>
        <taxon>Spirochaetia</taxon>
        <taxon>Spirochaetales</taxon>
        <taxon>Spirochaetaceae</taxon>
        <taxon>Sediminispirochaeta</taxon>
    </lineage>
</organism>
<evidence type="ECO:0000256" key="5">
    <source>
        <dbReference type="ARBA" id="ARBA00023274"/>
    </source>
</evidence>